<dbReference type="EMBL" id="AAACIV010000027">
    <property type="protein sequence ID" value="EAA7255338.1"/>
    <property type="molecule type" value="Genomic_DNA"/>
</dbReference>
<accession>A0A3V2NZP9</accession>
<name>A0A3V2NZP9_SALET</name>
<protein>
    <recommendedName>
        <fullName evidence="3">Oxygen-regulated invasion protein OrgB</fullName>
    </recommendedName>
</protein>
<sequence length="232" mass="25933">MPRDIPINTFPRPPLGGVLIERNALQKTLSFRRLEQQARQRAKQLVKDAQKEAQVLQEQACREGFQQGMLYALQQVATYLSDSNLALSCWQKQLEQQAREMLGASVSHPETLFLVLDEWLSGLSAADMSVNIVLPEAMKGRHADVVSRVAGENGGMVHIGYHPGTNVIFRCGEEIAEFSPAEFTDVGSHRLLVKNHPALNGDCCRLSRDALARFTEYCRTLDRETGEQTPDK</sequence>
<dbReference type="Proteomes" id="UP000839682">
    <property type="component" value="Unassembled WGS sequence"/>
</dbReference>
<evidence type="ECO:0008006" key="3">
    <source>
        <dbReference type="Google" id="ProtNLM"/>
    </source>
</evidence>
<evidence type="ECO:0000256" key="1">
    <source>
        <dbReference type="SAM" id="Coils"/>
    </source>
</evidence>
<dbReference type="AlphaFoldDB" id="A0A3V2NZP9"/>
<organism evidence="2">
    <name type="scientific">Salmonella enterica I</name>
    <dbReference type="NCBI Taxonomy" id="59201"/>
    <lineage>
        <taxon>Bacteria</taxon>
        <taxon>Pseudomonadati</taxon>
        <taxon>Pseudomonadota</taxon>
        <taxon>Gammaproteobacteria</taxon>
        <taxon>Enterobacterales</taxon>
        <taxon>Enterobacteriaceae</taxon>
        <taxon>Salmonella</taxon>
    </lineage>
</organism>
<evidence type="ECO:0000313" key="2">
    <source>
        <dbReference type="EMBL" id="EAA7255338.1"/>
    </source>
</evidence>
<feature type="coiled-coil region" evidence="1">
    <location>
        <begin position="32"/>
        <end position="59"/>
    </location>
</feature>
<proteinExistence type="predicted"/>
<keyword evidence="1" id="KW-0175">Coiled coil</keyword>
<reference evidence="2" key="1">
    <citation type="submission" date="2018-07" db="EMBL/GenBank/DDBJ databases">
        <authorList>
            <person name="Ashton P.M."/>
            <person name="Dallman T."/>
            <person name="Nair S."/>
            <person name="De Pinna E."/>
            <person name="Peters T."/>
            <person name="Grant K."/>
        </authorList>
    </citation>
    <scope>NUCLEOTIDE SEQUENCE [LARGE SCALE GENOMIC DNA]</scope>
    <source>
        <strain evidence="2">440016</strain>
    </source>
</reference>
<gene>
    <name evidence="2" type="ORF">DSF98_22170</name>
</gene>
<comment type="caution">
    <text evidence="2">The sequence shown here is derived from an EMBL/GenBank/DDBJ whole genome shotgun (WGS) entry which is preliminary data.</text>
</comment>